<dbReference type="OrthoDB" id="3258555at2759"/>
<dbReference type="AlphaFoldDB" id="G4TM25"/>
<dbReference type="EMBL" id="CAFZ01000160">
    <property type="protein sequence ID" value="CCA72368.1"/>
    <property type="molecule type" value="Genomic_DNA"/>
</dbReference>
<dbReference type="InterPro" id="IPR032675">
    <property type="entry name" value="LRR_dom_sf"/>
</dbReference>
<keyword evidence="3" id="KW-1185">Reference proteome</keyword>
<dbReference type="HOGENOM" id="CLU_048621_0_0_1"/>
<sequence>MKDQRDTGPTPALAVHTRSGSSSGSERLLIRAIKRLHLTNVVRISDTQRPSNRPSLAARLPDEILISIFRNLQRVHVDSGFVLSGSQEPKDVLRATRLVCKAWYPAATAIFFERVQLFECREIELFLELLKDPDAVHVRSLVRTLIVPSRVGNRMPSCLRRDLAKMVNMLEDLRILDFTCPVAVFGNVDERKQTVDYAAEERPFVLPIAQGKHANLTSLSIHSDVYNPSTFPYLLTHAFPRLEHLALDDFWLAYDVSPLTTPPLTRLKHFEFSRGSSVWRLDEWLLACPMLQKVTLRGTDICSSPLSPPLKLFTEETSLKTLELIEMNIAWDAETQLFQWLDECPSIEELTLDVSMDEKLTTPLSHTRKKVTLRWGQTDLPDNIRGQIDQLIRFFPAYEHEMMFCCKHHPGPALLDDQKIWQNYTMQHEVCECDDTKKGSFWKRHLLYPLALKAGPVVRKCLTKDEYDMLLWQLPILKYIW</sequence>
<reference evidence="2 3" key="1">
    <citation type="journal article" date="2011" name="PLoS Pathog.">
        <title>Endophytic Life Strategies Decoded by Genome and Transcriptome Analyses of the Mutualistic Root Symbiont Piriformospora indica.</title>
        <authorList>
            <person name="Zuccaro A."/>
            <person name="Lahrmann U."/>
            <person name="Guldener U."/>
            <person name="Langen G."/>
            <person name="Pfiffi S."/>
            <person name="Biedenkopf D."/>
            <person name="Wong P."/>
            <person name="Samans B."/>
            <person name="Grimm C."/>
            <person name="Basiewicz M."/>
            <person name="Murat C."/>
            <person name="Martin F."/>
            <person name="Kogel K.H."/>
        </authorList>
    </citation>
    <scope>NUCLEOTIDE SEQUENCE [LARGE SCALE GENOMIC DNA]</scope>
    <source>
        <strain evidence="2 3">DSM 11827</strain>
    </source>
</reference>
<proteinExistence type="predicted"/>
<dbReference type="InParanoid" id="G4TM25"/>
<evidence type="ECO:0000256" key="1">
    <source>
        <dbReference type="SAM" id="MobiDB-lite"/>
    </source>
</evidence>
<dbReference type="SUPFAM" id="SSF52047">
    <property type="entry name" value="RNI-like"/>
    <property type="match status" value="1"/>
</dbReference>
<gene>
    <name evidence="2" type="ORF">PIIN_06302</name>
</gene>
<dbReference type="Gene3D" id="1.20.1280.50">
    <property type="match status" value="1"/>
</dbReference>
<organism evidence="2 3">
    <name type="scientific">Serendipita indica (strain DSM 11827)</name>
    <name type="common">Root endophyte fungus</name>
    <name type="synonym">Piriformospora indica</name>
    <dbReference type="NCBI Taxonomy" id="1109443"/>
    <lineage>
        <taxon>Eukaryota</taxon>
        <taxon>Fungi</taxon>
        <taxon>Dikarya</taxon>
        <taxon>Basidiomycota</taxon>
        <taxon>Agaricomycotina</taxon>
        <taxon>Agaricomycetes</taxon>
        <taxon>Sebacinales</taxon>
        <taxon>Serendipitaceae</taxon>
        <taxon>Serendipita</taxon>
    </lineage>
</organism>
<feature type="region of interest" description="Disordered" evidence="1">
    <location>
        <begin position="1"/>
        <end position="21"/>
    </location>
</feature>
<evidence type="ECO:0000313" key="2">
    <source>
        <dbReference type="EMBL" id="CCA72368.1"/>
    </source>
</evidence>
<comment type="caution">
    <text evidence="2">The sequence shown here is derived from an EMBL/GenBank/DDBJ whole genome shotgun (WGS) entry which is preliminary data.</text>
</comment>
<accession>G4TM25</accession>
<dbReference type="Gene3D" id="3.80.10.10">
    <property type="entry name" value="Ribonuclease Inhibitor"/>
    <property type="match status" value="1"/>
</dbReference>
<dbReference type="Proteomes" id="UP000007148">
    <property type="component" value="Unassembled WGS sequence"/>
</dbReference>
<evidence type="ECO:0000313" key="3">
    <source>
        <dbReference type="Proteomes" id="UP000007148"/>
    </source>
</evidence>
<name>G4TM25_SERID</name>
<protein>
    <submittedName>
        <fullName evidence="2">Uncharacterized protein</fullName>
    </submittedName>
</protein>